<evidence type="ECO:0000256" key="1">
    <source>
        <dbReference type="ARBA" id="ARBA00009986"/>
    </source>
</evidence>
<keyword evidence="5" id="KW-0812">Transmembrane</keyword>
<dbReference type="PANTHER" id="PTHR11699">
    <property type="entry name" value="ALDEHYDE DEHYDROGENASE-RELATED"/>
    <property type="match status" value="1"/>
</dbReference>
<protein>
    <submittedName>
        <fullName evidence="7">Putative aldehyde dehydrogenase-like protein</fullName>
    </submittedName>
</protein>
<dbReference type="GO" id="GO:0016620">
    <property type="term" value="F:oxidoreductase activity, acting on the aldehyde or oxo group of donors, NAD or NADP as acceptor"/>
    <property type="evidence" value="ECO:0007669"/>
    <property type="project" value="InterPro"/>
</dbReference>
<accession>A0A1U7LQF6</accession>
<dbReference type="InterPro" id="IPR016160">
    <property type="entry name" value="Ald_DH_CS_CYS"/>
</dbReference>
<dbReference type="PROSITE" id="PS00070">
    <property type="entry name" value="ALDEHYDE_DEHYDR_CYS"/>
    <property type="match status" value="1"/>
</dbReference>
<keyword evidence="8" id="KW-1185">Reference proteome</keyword>
<dbReference type="EMBL" id="LXFE01000586">
    <property type="protein sequence ID" value="OLL24895.1"/>
    <property type="molecule type" value="Genomic_DNA"/>
</dbReference>
<dbReference type="GO" id="GO:0007131">
    <property type="term" value="P:reciprocal meiotic recombination"/>
    <property type="evidence" value="ECO:0007669"/>
    <property type="project" value="EnsemblFungi"/>
</dbReference>
<dbReference type="InterPro" id="IPR015590">
    <property type="entry name" value="Aldehyde_DH_dom"/>
</dbReference>
<evidence type="ECO:0000313" key="7">
    <source>
        <dbReference type="EMBL" id="OLL24895.1"/>
    </source>
</evidence>
<dbReference type="FunFam" id="3.40.309.10:FF:000024">
    <property type="entry name" value="Betaine aldehyde dehydrogenase"/>
    <property type="match status" value="1"/>
</dbReference>
<feature type="domain" description="Aldehyde dehydrogenase" evidence="6">
    <location>
        <begin position="91"/>
        <end position="557"/>
    </location>
</feature>
<dbReference type="InterPro" id="IPR029510">
    <property type="entry name" value="Ald_DH_CS_GLU"/>
</dbReference>
<feature type="active site" evidence="3">
    <location>
        <position position="328"/>
    </location>
</feature>
<dbReference type="Gene3D" id="3.40.605.10">
    <property type="entry name" value="Aldehyde Dehydrogenase, Chain A, domain 1"/>
    <property type="match status" value="1"/>
</dbReference>
<comment type="caution">
    <text evidence="7">The sequence shown here is derived from an EMBL/GenBank/DDBJ whole genome shotgun (WGS) entry which is preliminary data.</text>
</comment>
<keyword evidence="5" id="KW-1133">Transmembrane helix</keyword>
<gene>
    <name evidence="7" type="ORF">NEOLI_001489</name>
</gene>
<dbReference type="SUPFAM" id="SSF53720">
    <property type="entry name" value="ALDH-like"/>
    <property type="match status" value="1"/>
</dbReference>
<dbReference type="AlphaFoldDB" id="A0A1U7LQF6"/>
<keyword evidence="5" id="KW-0472">Membrane</keyword>
<dbReference type="InterPro" id="IPR016161">
    <property type="entry name" value="Ald_DH/histidinol_DH"/>
</dbReference>
<evidence type="ECO:0000259" key="6">
    <source>
        <dbReference type="Pfam" id="PF00171"/>
    </source>
</evidence>
<reference evidence="7 8" key="1">
    <citation type="submission" date="2016-04" db="EMBL/GenBank/DDBJ databases">
        <title>Evolutionary innovation and constraint leading to complex multicellularity in the Ascomycota.</title>
        <authorList>
            <person name="Cisse O."/>
            <person name="Nguyen A."/>
            <person name="Hewitt D.A."/>
            <person name="Jedd G."/>
            <person name="Stajich J.E."/>
        </authorList>
    </citation>
    <scope>NUCLEOTIDE SEQUENCE [LARGE SCALE GENOMIC DNA]</scope>
    <source>
        <strain evidence="7 8">DAH-3</strain>
    </source>
</reference>
<dbReference type="PROSITE" id="PS00687">
    <property type="entry name" value="ALDEHYDE_DEHYDR_GLU"/>
    <property type="match status" value="1"/>
</dbReference>
<keyword evidence="2 4" id="KW-0560">Oxidoreductase</keyword>
<dbReference type="Pfam" id="PF00171">
    <property type="entry name" value="Aldedh"/>
    <property type="match status" value="1"/>
</dbReference>
<dbReference type="Gene3D" id="3.40.309.10">
    <property type="entry name" value="Aldehyde Dehydrogenase, Chain A, domain 2"/>
    <property type="match status" value="1"/>
</dbReference>
<evidence type="ECO:0000256" key="3">
    <source>
        <dbReference type="PROSITE-ProRule" id="PRU10007"/>
    </source>
</evidence>
<evidence type="ECO:0000256" key="5">
    <source>
        <dbReference type="SAM" id="Phobius"/>
    </source>
</evidence>
<dbReference type="Proteomes" id="UP000186594">
    <property type="component" value="Unassembled WGS sequence"/>
</dbReference>
<feature type="transmembrane region" description="Helical" evidence="5">
    <location>
        <begin position="21"/>
        <end position="41"/>
    </location>
</feature>
<evidence type="ECO:0000313" key="8">
    <source>
        <dbReference type="Proteomes" id="UP000186594"/>
    </source>
</evidence>
<dbReference type="OrthoDB" id="310895at2759"/>
<evidence type="ECO:0000256" key="2">
    <source>
        <dbReference type="ARBA" id="ARBA00023002"/>
    </source>
</evidence>
<name>A0A1U7LQF6_NEOID</name>
<proteinExistence type="inferred from homology"/>
<evidence type="ECO:0000256" key="4">
    <source>
        <dbReference type="RuleBase" id="RU003345"/>
    </source>
</evidence>
<dbReference type="InterPro" id="IPR016163">
    <property type="entry name" value="Ald_DH_C"/>
</dbReference>
<comment type="similarity">
    <text evidence="1 4">Belongs to the aldehyde dehydrogenase family.</text>
</comment>
<organism evidence="7 8">
    <name type="scientific">Neolecta irregularis (strain DAH-3)</name>
    <dbReference type="NCBI Taxonomy" id="1198029"/>
    <lineage>
        <taxon>Eukaryota</taxon>
        <taxon>Fungi</taxon>
        <taxon>Dikarya</taxon>
        <taxon>Ascomycota</taxon>
        <taxon>Taphrinomycotina</taxon>
        <taxon>Neolectales</taxon>
        <taxon>Neolectaceae</taxon>
        <taxon>Neolecta</taxon>
    </lineage>
</organism>
<dbReference type="InterPro" id="IPR016162">
    <property type="entry name" value="Ald_DH_N"/>
</dbReference>
<dbReference type="STRING" id="1198029.A0A1U7LQF6"/>
<dbReference type="OMA" id="ILMRGTF"/>
<sequence>MTILIDNLELRRLYSYDDITLTGAFVSFLAVIAFLLSFGYLKNSKERECVPYSVDIPLESLVEWKGEILDSPTIKVSSFELIVLTVETLQKDEIQCYNPANGMLLKTLKAHSLEDIDLRIENAGVARQQWRKTTFAQRRQVLRSMLKFVLENQETIARIACIDSGKTMLDAALGEILTIVEKLNWTIKHGEAALKPERRPTSMIMIYKHAEVWYEPLGIISAFVSWNYPFHNVFAPIITAIFAGNAVIIKGSEQTAWSSRFFTNIAKKALEACGHSSEIVQNVIALPEQASYLLMHPSIRHVTFIGSHEVGIKVAKQAAEILRPVTIELGGKDAAIILEEVHDINAVTATLMRGTFQSAGQNCVGIERIICVGKIYNQVIDLVDPLVKNLRVGYTLDEEVDMGAMINDRTFDHLEELINEAVMQGARLVYGGLRFHHPKYTKGHYFMPTLLVDVTTSMRIANEEVFAPVMTFMKASTLDEAIEITNSSKYGLGGSVFGKNNMHVEHVISSVETGMMSANDFACYYLAQLPFGGTKGSGYGRFGGNEGLRAVSNLKSVCTDITNLVQTRIPSVVQYPIRDQDKAWCFLQGLLEVLYATNLRQRAQGLMSLARNSV</sequence>